<comment type="subcellular location">
    <subcellularLocation>
        <location evidence="1">Cell membrane</location>
    </subcellularLocation>
</comment>
<dbReference type="Pfam" id="PF00560">
    <property type="entry name" value="LRR_1"/>
    <property type="match status" value="2"/>
</dbReference>
<keyword evidence="6 7" id="KW-0472">Membrane</keyword>
<evidence type="ECO:0000256" key="1">
    <source>
        <dbReference type="ARBA" id="ARBA00004236"/>
    </source>
</evidence>
<sequence>MKSIFFKLISTVSILQSTISFVSAQNQDDPYYANDCAVLKTLYQNWNQAAQVTWNDEIGSCCDEKNIVCDPHHGYSRIAELKLRSKNFSGPIPSDILKLKYLNYLSLADNQLTGEIPENIDELTYLTKFSFRNNNLSGKIPDSIGNIDGIFHLDFALNQFTGKIPDSFGNLKQLQFLNLSSNLLEGYIPESFKGLKKLTTLQLKNTNLQGYVPLIDSIGNCTYDNTKLCYQEGASCVSTASLCTDEEIQATRKNNGYSTYSESNSNSNCNSNSSSNSNSSCNCNNGTNKGNGGFFSSMSLLTKILIGCGILILIGIILYCIFGRRKKSDNLSYDMQPTRANYNNFY</sequence>
<evidence type="ECO:0000313" key="10">
    <source>
        <dbReference type="Proteomes" id="UP000193920"/>
    </source>
</evidence>
<evidence type="ECO:0000256" key="2">
    <source>
        <dbReference type="ARBA" id="ARBA00022475"/>
    </source>
</evidence>
<dbReference type="SUPFAM" id="SSF52058">
    <property type="entry name" value="L domain-like"/>
    <property type="match status" value="1"/>
</dbReference>
<accession>A0A1Y2FCR6</accession>
<keyword evidence="2" id="KW-1003">Cell membrane</keyword>
<name>A0A1Y2FCR6_9FUNG</name>
<dbReference type="EMBL" id="MCOG01000012">
    <property type="protein sequence ID" value="ORY80645.1"/>
    <property type="molecule type" value="Genomic_DNA"/>
</dbReference>
<dbReference type="PANTHER" id="PTHR48059">
    <property type="entry name" value="POLYGALACTURONASE INHIBITOR 1"/>
    <property type="match status" value="1"/>
</dbReference>
<dbReference type="Gene3D" id="3.80.10.10">
    <property type="entry name" value="Ribonuclease Inhibitor"/>
    <property type="match status" value="2"/>
</dbReference>
<evidence type="ECO:0000256" key="5">
    <source>
        <dbReference type="ARBA" id="ARBA00022737"/>
    </source>
</evidence>
<keyword evidence="7" id="KW-0812">Transmembrane</keyword>
<feature type="transmembrane region" description="Helical" evidence="7">
    <location>
        <begin position="304"/>
        <end position="322"/>
    </location>
</feature>
<dbReference type="InterPro" id="IPR032675">
    <property type="entry name" value="LRR_dom_sf"/>
</dbReference>
<evidence type="ECO:0000256" key="7">
    <source>
        <dbReference type="SAM" id="Phobius"/>
    </source>
</evidence>
<evidence type="ECO:0000256" key="8">
    <source>
        <dbReference type="SAM" id="SignalP"/>
    </source>
</evidence>
<feature type="signal peptide" evidence="8">
    <location>
        <begin position="1"/>
        <end position="24"/>
    </location>
</feature>
<dbReference type="Pfam" id="PF13855">
    <property type="entry name" value="LRR_8"/>
    <property type="match status" value="1"/>
</dbReference>
<dbReference type="AlphaFoldDB" id="A0A1Y2FCR6"/>
<proteinExistence type="predicted"/>
<dbReference type="Proteomes" id="UP000193920">
    <property type="component" value="Unassembled WGS sequence"/>
</dbReference>
<reference evidence="9 10" key="1">
    <citation type="submission" date="2016-08" db="EMBL/GenBank/DDBJ databases">
        <title>A Parts List for Fungal Cellulosomes Revealed by Comparative Genomics.</title>
        <authorList>
            <consortium name="DOE Joint Genome Institute"/>
            <person name="Haitjema C.H."/>
            <person name="Gilmore S.P."/>
            <person name="Henske J.K."/>
            <person name="Solomon K.V."/>
            <person name="De Groot R."/>
            <person name="Kuo A."/>
            <person name="Mondo S.J."/>
            <person name="Salamov A.A."/>
            <person name="Labutti K."/>
            <person name="Zhao Z."/>
            <person name="Chiniquy J."/>
            <person name="Barry K."/>
            <person name="Brewer H.M."/>
            <person name="Purvine S.O."/>
            <person name="Wright A.T."/>
            <person name="Boxma B."/>
            <person name="Van Alen T."/>
            <person name="Hackstein J.H."/>
            <person name="Baker S.E."/>
            <person name="Grigoriev I.V."/>
            <person name="O'Malley M.A."/>
        </authorList>
    </citation>
    <scope>NUCLEOTIDE SEQUENCE [LARGE SCALE GENOMIC DNA]</scope>
    <source>
        <strain evidence="9 10">G1</strain>
    </source>
</reference>
<evidence type="ECO:0000256" key="3">
    <source>
        <dbReference type="ARBA" id="ARBA00022614"/>
    </source>
</evidence>
<gene>
    <name evidence="9" type="ORF">LY90DRAFT_664509</name>
</gene>
<dbReference type="PANTHER" id="PTHR48059:SF30">
    <property type="entry name" value="OS06G0587000 PROTEIN"/>
    <property type="match status" value="1"/>
</dbReference>
<protein>
    <submittedName>
        <fullName evidence="9">L domain-like protein</fullName>
    </submittedName>
</protein>
<evidence type="ECO:0000256" key="4">
    <source>
        <dbReference type="ARBA" id="ARBA00022729"/>
    </source>
</evidence>
<dbReference type="InterPro" id="IPR051848">
    <property type="entry name" value="PGIP"/>
</dbReference>
<dbReference type="STRING" id="1754190.A0A1Y2FCR6"/>
<dbReference type="OrthoDB" id="1394818at2759"/>
<keyword evidence="3" id="KW-0433">Leucine-rich repeat</keyword>
<evidence type="ECO:0000313" key="9">
    <source>
        <dbReference type="EMBL" id="ORY80645.1"/>
    </source>
</evidence>
<dbReference type="FunFam" id="3.80.10.10:FF:000299">
    <property type="entry name" value="Piriformospora indica-insensitive protein 2"/>
    <property type="match status" value="1"/>
</dbReference>
<feature type="chain" id="PRO_5013005641" evidence="8">
    <location>
        <begin position="25"/>
        <end position="346"/>
    </location>
</feature>
<dbReference type="InterPro" id="IPR001611">
    <property type="entry name" value="Leu-rich_rpt"/>
</dbReference>
<comment type="caution">
    <text evidence="9">The sequence shown here is derived from an EMBL/GenBank/DDBJ whole genome shotgun (WGS) entry which is preliminary data.</text>
</comment>
<dbReference type="GO" id="GO:0005886">
    <property type="term" value="C:plasma membrane"/>
    <property type="evidence" value="ECO:0007669"/>
    <property type="project" value="UniProtKB-SubCell"/>
</dbReference>
<keyword evidence="7" id="KW-1133">Transmembrane helix</keyword>
<organism evidence="9 10">
    <name type="scientific">Neocallimastix californiae</name>
    <dbReference type="NCBI Taxonomy" id="1754190"/>
    <lineage>
        <taxon>Eukaryota</taxon>
        <taxon>Fungi</taxon>
        <taxon>Fungi incertae sedis</taxon>
        <taxon>Chytridiomycota</taxon>
        <taxon>Chytridiomycota incertae sedis</taxon>
        <taxon>Neocallimastigomycetes</taxon>
        <taxon>Neocallimastigales</taxon>
        <taxon>Neocallimastigaceae</taxon>
        <taxon>Neocallimastix</taxon>
    </lineage>
</organism>
<evidence type="ECO:0000256" key="6">
    <source>
        <dbReference type="ARBA" id="ARBA00023136"/>
    </source>
</evidence>
<keyword evidence="4 8" id="KW-0732">Signal</keyword>
<keyword evidence="10" id="KW-1185">Reference proteome</keyword>
<keyword evidence="5" id="KW-0677">Repeat</keyword>